<evidence type="ECO:0000259" key="2">
    <source>
        <dbReference type="Pfam" id="PF13116"/>
    </source>
</evidence>
<keyword evidence="4" id="KW-1185">Reference proteome</keyword>
<dbReference type="RefSeq" id="WP_343894617.1">
    <property type="nucleotide sequence ID" value="NZ_BAAAFZ010000015.1"/>
</dbReference>
<feature type="domain" description="YhdP central" evidence="2">
    <location>
        <begin position="12"/>
        <end position="727"/>
    </location>
</feature>
<feature type="compositionally biased region" description="Basic and acidic residues" evidence="1">
    <location>
        <begin position="946"/>
        <end position="955"/>
    </location>
</feature>
<dbReference type="Pfam" id="PF13116">
    <property type="entry name" value="YhdP"/>
    <property type="match status" value="1"/>
</dbReference>
<feature type="region of interest" description="Disordered" evidence="1">
    <location>
        <begin position="148"/>
        <end position="169"/>
    </location>
</feature>
<organism evidence="3 4">
    <name type="scientific">Craurococcus roseus</name>
    <dbReference type="NCBI Taxonomy" id="77585"/>
    <lineage>
        <taxon>Bacteria</taxon>
        <taxon>Pseudomonadati</taxon>
        <taxon>Pseudomonadota</taxon>
        <taxon>Alphaproteobacteria</taxon>
        <taxon>Acetobacterales</taxon>
        <taxon>Acetobacteraceae</taxon>
        <taxon>Craurococcus</taxon>
    </lineage>
</organism>
<proteinExistence type="predicted"/>
<reference evidence="3 4" key="1">
    <citation type="journal article" date="2019" name="Int. J. Syst. Evol. Microbiol.">
        <title>The Global Catalogue of Microorganisms (GCM) 10K type strain sequencing project: providing services to taxonomists for standard genome sequencing and annotation.</title>
        <authorList>
            <consortium name="The Broad Institute Genomics Platform"/>
            <consortium name="The Broad Institute Genome Sequencing Center for Infectious Disease"/>
            <person name="Wu L."/>
            <person name="Ma J."/>
        </authorList>
    </citation>
    <scope>NUCLEOTIDE SEQUENCE [LARGE SCALE GENOMIC DNA]</scope>
    <source>
        <strain evidence="3 4">JCM 9933</strain>
    </source>
</reference>
<sequence length="1231" mass="126915">MTRRPGQAASRVLRRLVAGLLALLVAAVLGLAALVWRLGEGPLPLPPLARALEQAAAGQLGGGSLQIGEAAIAWQGWRGGAAAPLHIRLSGIKLLDSGGGVRGELPRAGATLSVRALLRGSLALATVELRRPRLVVLRRADGEFDLALQPRPPAAADQAPPTAEAEGGGAVPEAMAVLRSLALPPSDRGGAFDALRRIRVSDGEVAVVDAALGRSWSLVDTQVDIRRADAGGLIADGAATISSGAFSAPVRLHGSASGRPMSVTLGLSLPALRPAQLAAVWPGLGPLSALDASVGLSAAADLDAWGRPERLEAKVAAEPGRLRLGGGHHLPFAALSASAVTEGRGAPIRLSGARLALPPTDAGPGAELTGSGEAALRGGAWEAALDLRATTLPAAALDRAWPEGFEAGLRRAVLGAMPSGTLRGARLALSLRAPETFGEIELVEARAGLEATDAVFVLGQDRRMAVAAAEVSASFRPDGLRLESLSARLPAVSGAAAGPTVTARGGAERRGAGWLARIDVGMDAVRFADLGAYWPEGLAPNVRRWLVQNVTAGEARDGAWRVEAELPEALDAVRVSALSGRAEASGATVHWLRPIPPVQGASGVAEFTLDAVSITARSGARQARADTGGRGAIEVREANVRFHGLDAEPGNAEIALQVSGPLAEAVAVIKHPRLKLFERKPLELTVTGGQADARLRIGFPLLADLPVERFRIDAAARIADAQLRGALLGHDLLDGRFDLTATTEGLKLGGQGLLEGAPVRLNAELDFRPGPPTQVQERATLTGRADPRQIALFGLDTGGLLEGPTAVEARYERRRNGAGTVALRGDLRDARLVFNPSGWEKPPGTAGTVEALLQLQGDALLSAENMRLGAADLSLRGGRALFSAGGKRLEQVEVAEGRFGASRFAGAVRRPAGDGTAEGEAWRAALRGPLLDLRPFLSSGPSPRGKRGDGPDAESRSLPITLDLRFDRALAGETGEFGGVQGSAWFDATGVLRALRAAGRTAAAPDAGGGAFDLSLSPDGGQRRVLRVAAEDGGAFLRAVDVNSISGGRLSVNAAYEELRPGAPLSGTAELENFVLRDAPAAAKVLQAMTLYGLVEAVQGGDGLVFARLVAPFALTPEALVLRDARAFSASLGVTAKGRIGRERRVAEVEGTIVPAYVFNSLLGRVPLVGRLFSPEAGGGLFAATYRVQGPLDDPAVTVNPLAALTPGFLRGLFGIFDQGRGNGGGGAAPR</sequence>
<dbReference type="EMBL" id="BAAAFZ010000015">
    <property type="protein sequence ID" value="GAA0577718.1"/>
    <property type="molecule type" value="Genomic_DNA"/>
</dbReference>
<evidence type="ECO:0000313" key="3">
    <source>
        <dbReference type="EMBL" id="GAA0577718.1"/>
    </source>
</evidence>
<protein>
    <recommendedName>
        <fullName evidence="2">YhdP central domain-containing protein</fullName>
    </recommendedName>
</protein>
<dbReference type="Proteomes" id="UP001501588">
    <property type="component" value="Unassembled WGS sequence"/>
</dbReference>
<evidence type="ECO:0000256" key="1">
    <source>
        <dbReference type="SAM" id="MobiDB-lite"/>
    </source>
</evidence>
<accession>A0ABN1EYE8</accession>
<gene>
    <name evidence="3" type="ORF">GCM10009416_15350</name>
</gene>
<evidence type="ECO:0000313" key="4">
    <source>
        <dbReference type="Proteomes" id="UP001501588"/>
    </source>
</evidence>
<comment type="caution">
    <text evidence="3">The sequence shown here is derived from an EMBL/GenBank/DDBJ whole genome shotgun (WGS) entry which is preliminary data.</text>
</comment>
<dbReference type="InterPro" id="IPR025263">
    <property type="entry name" value="YhdP_central"/>
</dbReference>
<name>A0ABN1EYE8_9PROT</name>
<feature type="region of interest" description="Disordered" evidence="1">
    <location>
        <begin position="933"/>
        <end position="957"/>
    </location>
</feature>